<protein>
    <submittedName>
        <fullName evidence="1">Uncharacterized protein</fullName>
    </submittedName>
</protein>
<name>A0A4Y2DJE1_ARAVE</name>
<reference evidence="1 2" key="1">
    <citation type="journal article" date="2019" name="Sci. Rep.">
        <title>Orb-weaving spider Araneus ventricosus genome elucidates the spidroin gene catalogue.</title>
        <authorList>
            <person name="Kono N."/>
            <person name="Nakamura H."/>
            <person name="Ohtoshi R."/>
            <person name="Moran D.A.P."/>
            <person name="Shinohara A."/>
            <person name="Yoshida Y."/>
            <person name="Fujiwara M."/>
            <person name="Mori M."/>
            <person name="Tomita M."/>
            <person name="Arakawa K."/>
        </authorList>
    </citation>
    <scope>NUCLEOTIDE SEQUENCE [LARGE SCALE GENOMIC DNA]</scope>
</reference>
<accession>A0A4Y2DJE1</accession>
<dbReference type="AlphaFoldDB" id="A0A4Y2DJE1"/>
<feature type="non-terminal residue" evidence="1">
    <location>
        <position position="30"/>
    </location>
</feature>
<organism evidence="1 2">
    <name type="scientific">Araneus ventricosus</name>
    <name type="common">Orbweaver spider</name>
    <name type="synonym">Epeira ventricosa</name>
    <dbReference type="NCBI Taxonomy" id="182803"/>
    <lineage>
        <taxon>Eukaryota</taxon>
        <taxon>Metazoa</taxon>
        <taxon>Ecdysozoa</taxon>
        <taxon>Arthropoda</taxon>
        <taxon>Chelicerata</taxon>
        <taxon>Arachnida</taxon>
        <taxon>Araneae</taxon>
        <taxon>Araneomorphae</taxon>
        <taxon>Entelegynae</taxon>
        <taxon>Araneoidea</taxon>
        <taxon>Araneidae</taxon>
        <taxon>Araneus</taxon>
    </lineage>
</organism>
<dbReference type="Proteomes" id="UP000499080">
    <property type="component" value="Unassembled WGS sequence"/>
</dbReference>
<comment type="caution">
    <text evidence="1">The sequence shown here is derived from an EMBL/GenBank/DDBJ whole genome shotgun (WGS) entry which is preliminary data.</text>
</comment>
<evidence type="ECO:0000313" key="1">
    <source>
        <dbReference type="EMBL" id="GBM16913.1"/>
    </source>
</evidence>
<dbReference type="EMBL" id="BGPR01243195">
    <property type="protein sequence ID" value="GBM16913.1"/>
    <property type="molecule type" value="Genomic_DNA"/>
</dbReference>
<gene>
    <name evidence="1" type="ORF">AVEN_109405_1</name>
</gene>
<sequence>MTVKQIVGRDMEAPERLINLEDDQVRGEEY</sequence>
<proteinExistence type="predicted"/>
<keyword evidence="2" id="KW-1185">Reference proteome</keyword>
<evidence type="ECO:0000313" key="2">
    <source>
        <dbReference type="Proteomes" id="UP000499080"/>
    </source>
</evidence>